<gene>
    <name evidence="5" type="ORF">ISS99_16890</name>
</gene>
<reference evidence="5" key="1">
    <citation type="submission" date="2020-10" db="EMBL/GenBank/DDBJ databases">
        <title>Phylogeny of dyella-like bacteria.</title>
        <authorList>
            <person name="Fu J."/>
        </authorList>
    </citation>
    <scope>NUCLEOTIDE SEQUENCE</scope>
    <source>
        <strain evidence="5">DHON07</strain>
    </source>
</reference>
<comment type="caution">
    <text evidence="5">The sequence shown here is derived from an EMBL/GenBank/DDBJ whole genome shotgun (WGS) entry which is preliminary data.</text>
</comment>
<organism evidence="5 6">
    <name type="scientific">Dyella mobilis</name>
    <dbReference type="NCBI Taxonomy" id="1849582"/>
    <lineage>
        <taxon>Bacteria</taxon>
        <taxon>Pseudomonadati</taxon>
        <taxon>Pseudomonadota</taxon>
        <taxon>Gammaproteobacteria</taxon>
        <taxon>Lysobacterales</taxon>
        <taxon>Rhodanobacteraceae</taxon>
        <taxon>Dyella</taxon>
    </lineage>
</organism>
<proteinExistence type="inferred from homology"/>
<dbReference type="EMBL" id="JADIKF010000040">
    <property type="protein sequence ID" value="MBM7131205.1"/>
    <property type="molecule type" value="Genomic_DNA"/>
</dbReference>
<keyword evidence="2" id="KW-0732">Signal</keyword>
<dbReference type="SUPFAM" id="SSF111369">
    <property type="entry name" value="HlyD-like secretion proteins"/>
    <property type="match status" value="1"/>
</dbReference>
<feature type="domain" description="YknX-like C-terminal permuted SH3-like" evidence="4">
    <location>
        <begin position="288"/>
        <end position="353"/>
    </location>
</feature>
<dbReference type="InterPro" id="IPR058625">
    <property type="entry name" value="MdtA-like_BSH"/>
</dbReference>
<dbReference type="InterPro" id="IPR006143">
    <property type="entry name" value="RND_pump_MFP"/>
</dbReference>
<dbReference type="Pfam" id="PF25989">
    <property type="entry name" value="YknX_C"/>
    <property type="match status" value="1"/>
</dbReference>
<evidence type="ECO:0000259" key="4">
    <source>
        <dbReference type="Pfam" id="PF25989"/>
    </source>
</evidence>
<dbReference type="RefSeq" id="WP_204632801.1">
    <property type="nucleotide sequence ID" value="NZ_BSOC01000005.1"/>
</dbReference>
<dbReference type="Gene3D" id="1.10.287.470">
    <property type="entry name" value="Helix hairpin bin"/>
    <property type="match status" value="1"/>
</dbReference>
<dbReference type="Proteomes" id="UP001430193">
    <property type="component" value="Unassembled WGS sequence"/>
</dbReference>
<evidence type="ECO:0000313" key="6">
    <source>
        <dbReference type="Proteomes" id="UP001430193"/>
    </source>
</evidence>
<evidence type="ECO:0000256" key="1">
    <source>
        <dbReference type="ARBA" id="ARBA00009477"/>
    </source>
</evidence>
<feature type="domain" description="Multidrug resistance protein MdtA-like barrel-sandwich hybrid" evidence="3">
    <location>
        <begin position="79"/>
        <end position="192"/>
    </location>
</feature>
<sequence length="360" mass="36909">MNRFLLTRATLVALLALLAGCSGGGGGGAADDDDADVSGQVLVTTALPASQTFHDTIQAWGTAVGDPHRASVISLGHGGQVIGAEVTAGQQIKRGQTLLRIAPDPATRNAYRQAQSALSLASGELKRTEQMAAQHLATQSQLAAAHKALDDAQAGVDAARALGGGEAEEIIGAPADGVVTSLNVNLGDRFQADASLLTFTPAHGLVARLGVQPQDGAGLKSGMAAQVQGVYGRGETFSGRVEMVGQAVDAQTHLLPLQVSLPPEAGASLVAGSAVQASIDTASYTAWALPRAAVLHDDRGDYVFAVDRDHAKRIDVSLKHPEGDTVGVQGALDAKTRVIVLGSYELNDGDAVREQQEAGK</sequence>
<dbReference type="PANTHER" id="PTHR30469:SF15">
    <property type="entry name" value="HLYD FAMILY OF SECRETION PROTEINS"/>
    <property type="match status" value="1"/>
</dbReference>
<keyword evidence="6" id="KW-1185">Reference proteome</keyword>
<dbReference type="Gene3D" id="2.40.50.100">
    <property type="match status" value="1"/>
</dbReference>
<evidence type="ECO:0000313" key="5">
    <source>
        <dbReference type="EMBL" id="MBM7131205.1"/>
    </source>
</evidence>
<accession>A0ABS2KJ72</accession>
<dbReference type="Gene3D" id="2.40.420.20">
    <property type="match status" value="1"/>
</dbReference>
<name>A0ABS2KJ72_9GAMM</name>
<dbReference type="PANTHER" id="PTHR30469">
    <property type="entry name" value="MULTIDRUG RESISTANCE PROTEIN MDTA"/>
    <property type="match status" value="1"/>
</dbReference>
<dbReference type="Pfam" id="PF25917">
    <property type="entry name" value="BSH_RND"/>
    <property type="match status" value="1"/>
</dbReference>
<feature type="chain" id="PRO_5046543092" evidence="2">
    <location>
        <begin position="25"/>
        <end position="360"/>
    </location>
</feature>
<evidence type="ECO:0000256" key="2">
    <source>
        <dbReference type="SAM" id="SignalP"/>
    </source>
</evidence>
<dbReference type="Gene3D" id="2.40.30.170">
    <property type="match status" value="1"/>
</dbReference>
<dbReference type="InterPro" id="IPR058637">
    <property type="entry name" value="YknX-like_C"/>
</dbReference>
<dbReference type="NCBIfam" id="TIGR01730">
    <property type="entry name" value="RND_mfp"/>
    <property type="match status" value="1"/>
</dbReference>
<dbReference type="PROSITE" id="PS51257">
    <property type="entry name" value="PROKAR_LIPOPROTEIN"/>
    <property type="match status" value="1"/>
</dbReference>
<comment type="similarity">
    <text evidence="1">Belongs to the membrane fusion protein (MFP) (TC 8.A.1) family.</text>
</comment>
<evidence type="ECO:0000259" key="3">
    <source>
        <dbReference type="Pfam" id="PF25917"/>
    </source>
</evidence>
<protein>
    <submittedName>
        <fullName evidence="5">Efflux RND transporter periplasmic adaptor subunit</fullName>
    </submittedName>
</protein>
<feature type="signal peptide" evidence="2">
    <location>
        <begin position="1"/>
        <end position="24"/>
    </location>
</feature>